<dbReference type="InterPro" id="IPR005302">
    <property type="entry name" value="MoCF_Sase_C"/>
</dbReference>
<reference evidence="2 3" key="1">
    <citation type="submission" date="2019-07" db="EMBL/GenBank/DDBJ databases">
        <title>R&amp;d 2014.</title>
        <authorList>
            <person name="Klenk H.-P."/>
        </authorList>
    </citation>
    <scope>NUCLEOTIDE SEQUENCE [LARGE SCALE GENOMIC DNA]</scope>
    <source>
        <strain evidence="2 3">DSM 43868</strain>
    </source>
</reference>
<keyword evidence="3" id="KW-1185">Reference proteome</keyword>
<name>A0A562ICI4_MICOL</name>
<dbReference type="GO" id="GO:0003824">
    <property type="term" value="F:catalytic activity"/>
    <property type="evidence" value="ECO:0007669"/>
    <property type="project" value="InterPro"/>
</dbReference>
<dbReference type="GO" id="GO:0030170">
    <property type="term" value="F:pyridoxal phosphate binding"/>
    <property type="evidence" value="ECO:0007669"/>
    <property type="project" value="InterPro"/>
</dbReference>
<proteinExistence type="predicted"/>
<dbReference type="PROSITE" id="PS51340">
    <property type="entry name" value="MOSC"/>
    <property type="match status" value="1"/>
</dbReference>
<organism evidence="2 3">
    <name type="scientific">Micromonospora olivasterospora</name>
    <dbReference type="NCBI Taxonomy" id="1880"/>
    <lineage>
        <taxon>Bacteria</taxon>
        <taxon>Bacillati</taxon>
        <taxon>Actinomycetota</taxon>
        <taxon>Actinomycetes</taxon>
        <taxon>Micromonosporales</taxon>
        <taxon>Micromonosporaceae</taxon>
        <taxon>Micromonospora</taxon>
    </lineage>
</organism>
<comment type="caution">
    <text evidence="2">The sequence shown here is derived from an EMBL/GenBank/DDBJ whole genome shotgun (WGS) entry which is preliminary data.</text>
</comment>
<feature type="domain" description="MOSC" evidence="1">
    <location>
        <begin position="1"/>
        <end position="53"/>
    </location>
</feature>
<dbReference type="Pfam" id="PF03473">
    <property type="entry name" value="MOSC"/>
    <property type="match status" value="1"/>
</dbReference>
<evidence type="ECO:0000313" key="3">
    <source>
        <dbReference type="Proteomes" id="UP000319825"/>
    </source>
</evidence>
<dbReference type="Proteomes" id="UP000319825">
    <property type="component" value="Unassembled WGS sequence"/>
</dbReference>
<protein>
    <recommendedName>
        <fullName evidence="1">MOSC domain-containing protein</fullName>
    </recommendedName>
</protein>
<gene>
    <name evidence="2" type="ORF">JD77_03694</name>
</gene>
<evidence type="ECO:0000313" key="2">
    <source>
        <dbReference type="EMBL" id="TWH68697.1"/>
    </source>
</evidence>
<accession>A0A562ICI4</accession>
<dbReference type="GO" id="GO:0030151">
    <property type="term" value="F:molybdenum ion binding"/>
    <property type="evidence" value="ECO:0007669"/>
    <property type="project" value="InterPro"/>
</dbReference>
<sequence length="54" mass="5836">MVTTTDQETGVRGKEPLFTLGRRRNIDGKLRFGLNLVPEGPGTVRVGDPVVVAD</sequence>
<dbReference type="AlphaFoldDB" id="A0A562ICI4"/>
<dbReference type="EMBL" id="VLKE01000001">
    <property type="protein sequence ID" value="TWH68697.1"/>
    <property type="molecule type" value="Genomic_DNA"/>
</dbReference>
<evidence type="ECO:0000259" key="1">
    <source>
        <dbReference type="PROSITE" id="PS51340"/>
    </source>
</evidence>